<accession>A0A8J4VDQ6</accession>
<keyword evidence="2" id="KW-1185">Reference proteome</keyword>
<comment type="caution">
    <text evidence="1">The sequence shown here is derived from an EMBL/GenBank/DDBJ whole genome shotgun (WGS) entry which is preliminary data.</text>
</comment>
<name>A0A8J4VDQ6_9ROSI</name>
<dbReference type="InterPro" id="IPR037360">
    <property type="entry name" value="COMMD9"/>
</dbReference>
<gene>
    <name evidence="1" type="ORF">CMV_020336</name>
</gene>
<dbReference type="EMBL" id="JRKL02003752">
    <property type="protein sequence ID" value="KAF3954297.1"/>
    <property type="molecule type" value="Genomic_DNA"/>
</dbReference>
<dbReference type="Proteomes" id="UP000737018">
    <property type="component" value="Unassembled WGS sequence"/>
</dbReference>
<dbReference type="PANTHER" id="PTHR15663">
    <property type="entry name" value="COMM DOMAIN-CONTAINING PROTEIN 9"/>
    <property type="match status" value="1"/>
</dbReference>
<dbReference type="OrthoDB" id="64318at2759"/>
<reference evidence="1" key="1">
    <citation type="submission" date="2020-03" db="EMBL/GenBank/DDBJ databases">
        <title>Castanea mollissima Vanexum genome sequencing.</title>
        <authorList>
            <person name="Staton M."/>
        </authorList>
    </citation>
    <scope>NUCLEOTIDE SEQUENCE</scope>
    <source>
        <tissue evidence="1">Leaf</tissue>
    </source>
</reference>
<evidence type="ECO:0000313" key="2">
    <source>
        <dbReference type="Proteomes" id="UP000737018"/>
    </source>
</evidence>
<dbReference type="AlphaFoldDB" id="A0A8J4VDQ6"/>
<evidence type="ECO:0000313" key="1">
    <source>
        <dbReference type="EMBL" id="KAF3954297.1"/>
    </source>
</evidence>
<organism evidence="1 2">
    <name type="scientific">Castanea mollissima</name>
    <name type="common">Chinese chestnut</name>
    <dbReference type="NCBI Taxonomy" id="60419"/>
    <lineage>
        <taxon>Eukaryota</taxon>
        <taxon>Viridiplantae</taxon>
        <taxon>Streptophyta</taxon>
        <taxon>Embryophyta</taxon>
        <taxon>Tracheophyta</taxon>
        <taxon>Spermatophyta</taxon>
        <taxon>Magnoliopsida</taxon>
        <taxon>eudicotyledons</taxon>
        <taxon>Gunneridae</taxon>
        <taxon>Pentapetalae</taxon>
        <taxon>rosids</taxon>
        <taxon>fabids</taxon>
        <taxon>Fagales</taxon>
        <taxon>Fagaceae</taxon>
        <taxon>Castanea</taxon>
    </lineage>
</organism>
<protein>
    <submittedName>
        <fullName evidence="1">Uncharacterized protein</fullName>
    </submittedName>
</protein>
<proteinExistence type="predicted"/>
<sequence>MNTFSKPLWRARKTGLDATNRNIVRDMLQLENDSNLDPVTLPQLKAMTWDMANQDAESVDPMAVINLKLQNDA</sequence>
<dbReference type="PANTHER" id="PTHR15663:SF4">
    <property type="entry name" value="COMM DOMAIN-CONTAINING PROTEIN 9"/>
    <property type="match status" value="1"/>
</dbReference>